<feature type="transmembrane region" description="Helical" evidence="6">
    <location>
        <begin position="31"/>
        <end position="48"/>
    </location>
</feature>
<dbReference type="InterPro" id="IPR002549">
    <property type="entry name" value="AI-2E-like"/>
</dbReference>
<reference evidence="7 8" key="1">
    <citation type="journal article" date="2015" name="Nature">
        <title>rRNA introns, odd ribosomes, and small enigmatic genomes across a large radiation of phyla.</title>
        <authorList>
            <person name="Brown C.T."/>
            <person name="Hug L.A."/>
            <person name="Thomas B.C."/>
            <person name="Sharon I."/>
            <person name="Castelle C.J."/>
            <person name="Singh A."/>
            <person name="Wilkins M.J."/>
            <person name="Williams K.H."/>
            <person name="Banfield J.F."/>
        </authorList>
    </citation>
    <scope>NUCLEOTIDE SEQUENCE [LARGE SCALE GENOMIC DNA]</scope>
</reference>
<evidence type="ECO:0000256" key="4">
    <source>
        <dbReference type="ARBA" id="ARBA00022989"/>
    </source>
</evidence>
<feature type="transmembrane region" description="Helical" evidence="6">
    <location>
        <begin position="7"/>
        <end position="25"/>
    </location>
</feature>
<comment type="similarity">
    <text evidence="2">Belongs to the autoinducer-2 exporter (AI-2E) (TC 2.A.86) family.</text>
</comment>
<evidence type="ECO:0000256" key="5">
    <source>
        <dbReference type="ARBA" id="ARBA00023136"/>
    </source>
</evidence>
<dbReference type="PANTHER" id="PTHR21716:SF4">
    <property type="entry name" value="TRANSMEMBRANE PROTEIN 245"/>
    <property type="match status" value="1"/>
</dbReference>
<gene>
    <name evidence="7" type="ORF">UV58_C0002G0003</name>
</gene>
<dbReference type="AlphaFoldDB" id="A0A0G1F824"/>
<evidence type="ECO:0000313" key="8">
    <source>
        <dbReference type="Proteomes" id="UP000034810"/>
    </source>
</evidence>
<accession>A0A0G1F824</accession>
<keyword evidence="3 6" id="KW-0812">Transmembrane</keyword>
<dbReference type="EMBL" id="LCFA01000002">
    <property type="protein sequence ID" value="KKS82993.1"/>
    <property type="molecule type" value="Genomic_DNA"/>
</dbReference>
<evidence type="ECO:0000256" key="1">
    <source>
        <dbReference type="ARBA" id="ARBA00004141"/>
    </source>
</evidence>
<evidence type="ECO:0000256" key="6">
    <source>
        <dbReference type="SAM" id="Phobius"/>
    </source>
</evidence>
<dbReference type="Pfam" id="PF01594">
    <property type="entry name" value="AI-2E_transport"/>
    <property type="match status" value="1"/>
</dbReference>
<feature type="transmembrane region" description="Helical" evidence="6">
    <location>
        <begin position="299"/>
        <end position="329"/>
    </location>
</feature>
<feature type="transmembrane region" description="Helical" evidence="6">
    <location>
        <begin position="228"/>
        <end position="250"/>
    </location>
</feature>
<evidence type="ECO:0000256" key="3">
    <source>
        <dbReference type="ARBA" id="ARBA00022692"/>
    </source>
</evidence>
<evidence type="ECO:0000256" key="2">
    <source>
        <dbReference type="ARBA" id="ARBA00009773"/>
    </source>
</evidence>
<feature type="transmembrane region" description="Helical" evidence="6">
    <location>
        <begin position="200"/>
        <end position="222"/>
    </location>
</feature>
<proteinExistence type="inferred from homology"/>
<evidence type="ECO:0008006" key="9">
    <source>
        <dbReference type="Google" id="ProtNLM"/>
    </source>
</evidence>
<keyword evidence="5 6" id="KW-0472">Membrane</keyword>
<dbReference type="PANTHER" id="PTHR21716">
    <property type="entry name" value="TRANSMEMBRANE PROTEIN"/>
    <property type="match status" value="1"/>
</dbReference>
<keyword evidence="4 6" id="KW-1133">Transmembrane helix</keyword>
<sequence>MGKIHSIPFGLVLTVFFILAVLIFLPYWKAIFLAAVLAIVFWPLFLWINKIIRWRGVASLVTVILVLIIVLIPFSVLGTLVFREASQLYLRVAEGKGMELANTLFLSLQEKFNLLSPYWSGGEDIQGYLTGTLEWIVRNLGAIFSGLARGVIAFIFSLFILFYLFKDSQKLGSFIYNVLPLGKRYLEMVFEKIKLSVRSVVGGSLVVALVQGIVSGVGFAIFGLPNPALWGGVAALAALVPTLGTSLVILPAIVFLYFFNSWTLALGLLIWGAVAVGLIDNLLGPQLMKKGTQMHPLMVLLSVLGGISIFGPIGFILGPVAVGVFFSLLDVYAEMAKDDSTA</sequence>
<feature type="transmembrane region" description="Helical" evidence="6">
    <location>
        <begin position="257"/>
        <end position="279"/>
    </location>
</feature>
<dbReference type="GO" id="GO:0016020">
    <property type="term" value="C:membrane"/>
    <property type="evidence" value="ECO:0007669"/>
    <property type="project" value="UniProtKB-SubCell"/>
</dbReference>
<comment type="subcellular location">
    <subcellularLocation>
        <location evidence="1">Membrane</location>
        <topology evidence="1">Multi-pass membrane protein</topology>
    </subcellularLocation>
</comment>
<feature type="transmembrane region" description="Helical" evidence="6">
    <location>
        <begin position="60"/>
        <end position="82"/>
    </location>
</feature>
<organism evidence="7 8">
    <name type="scientific">Candidatus Wolfebacteria bacterium GW2011_GWC1_43_10</name>
    <dbReference type="NCBI Taxonomy" id="1619011"/>
    <lineage>
        <taxon>Bacteria</taxon>
        <taxon>Candidatus Wolfeibacteriota</taxon>
    </lineage>
</organism>
<feature type="transmembrane region" description="Helical" evidence="6">
    <location>
        <begin position="142"/>
        <end position="165"/>
    </location>
</feature>
<protein>
    <recommendedName>
        <fullName evidence="9">Permease</fullName>
    </recommendedName>
</protein>
<evidence type="ECO:0000313" key="7">
    <source>
        <dbReference type="EMBL" id="KKS82993.1"/>
    </source>
</evidence>
<dbReference type="Proteomes" id="UP000034810">
    <property type="component" value="Unassembled WGS sequence"/>
</dbReference>
<comment type="caution">
    <text evidence="7">The sequence shown here is derived from an EMBL/GenBank/DDBJ whole genome shotgun (WGS) entry which is preliminary data.</text>
</comment>
<name>A0A0G1F824_9BACT</name>